<dbReference type="Proteomes" id="UP000534677">
    <property type="component" value="Unassembled WGS sequence"/>
</dbReference>
<protein>
    <submittedName>
        <fullName evidence="1">Uncharacterized protein</fullName>
    </submittedName>
</protein>
<accession>A0ABR6TI44</accession>
<name>A0ABR6TI44_9PSED</name>
<keyword evidence="2" id="KW-1185">Reference proteome</keyword>
<proteinExistence type="predicted"/>
<reference evidence="1 2" key="1">
    <citation type="submission" date="2020-04" db="EMBL/GenBank/DDBJ databases">
        <title>Pseudomonas crami sp. nov., a novel proteolytic bacterial species isolated from cream.</title>
        <authorList>
            <person name="Hofmann K."/>
            <person name="Woller A."/>
            <person name="Huptas C."/>
            <person name="Wenning M."/>
            <person name="Scherer S."/>
            <person name="Doll E.V."/>
        </authorList>
    </citation>
    <scope>NUCLEOTIDE SEQUENCE [LARGE SCALE GENOMIC DNA]</scope>
    <source>
        <strain evidence="1 2">WS 5096</strain>
    </source>
</reference>
<evidence type="ECO:0000313" key="2">
    <source>
        <dbReference type="Proteomes" id="UP000534677"/>
    </source>
</evidence>
<evidence type="ECO:0000313" key="1">
    <source>
        <dbReference type="EMBL" id="MBC2385340.1"/>
    </source>
</evidence>
<dbReference type="EMBL" id="JAAXCZ010000026">
    <property type="protein sequence ID" value="MBC2385340.1"/>
    <property type="molecule type" value="Genomic_DNA"/>
</dbReference>
<dbReference type="RefSeq" id="WP_185710790.1">
    <property type="nucleotide sequence ID" value="NZ_JAAXCZ010000026.1"/>
</dbReference>
<sequence>MNTADQQKCLSILTATITAQPVDWQVIVKAVEEQMAIKNWLKVRGVLQWMINQGQVKRVASVHVEEYYAV</sequence>
<organism evidence="1 2">
    <name type="scientific">Pseudomonas cremoris</name>
    <dbReference type="NCBI Taxonomy" id="2724178"/>
    <lineage>
        <taxon>Bacteria</taxon>
        <taxon>Pseudomonadati</taxon>
        <taxon>Pseudomonadota</taxon>
        <taxon>Gammaproteobacteria</taxon>
        <taxon>Pseudomonadales</taxon>
        <taxon>Pseudomonadaceae</taxon>
        <taxon>Pseudomonas</taxon>
    </lineage>
</organism>
<comment type="caution">
    <text evidence="1">The sequence shown here is derived from an EMBL/GenBank/DDBJ whole genome shotgun (WGS) entry which is preliminary data.</text>
</comment>
<gene>
    <name evidence="1" type="ORF">HF209_30770</name>
</gene>